<evidence type="ECO:0000313" key="2">
    <source>
        <dbReference type="Proteomes" id="UP000269097"/>
    </source>
</evidence>
<gene>
    <name evidence="1" type="ORF">EAV92_07475</name>
</gene>
<evidence type="ECO:0008006" key="3">
    <source>
        <dbReference type="Google" id="ProtNLM"/>
    </source>
</evidence>
<dbReference type="EMBL" id="CP033433">
    <property type="protein sequence ID" value="AYQ72423.1"/>
    <property type="molecule type" value="Genomic_DNA"/>
</dbReference>
<dbReference type="KEGG" id="coh:EAV92_07475"/>
<dbReference type="SUPFAM" id="SSF50939">
    <property type="entry name" value="Sialidases"/>
    <property type="match status" value="1"/>
</dbReference>
<organism evidence="1 2">
    <name type="scientific">Cohnella candidum</name>
    <dbReference type="NCBI Taxonomy" id="2674991"/>
    <lineage>
        <taxon>Bacteria</taxon>
        <taxon>Bacillati</taxon>
        <taxon>Bacillota</taxon>
        <taxon>Bacilli</taxon>
        <taxon>Bacillales</taxon>
        <taxon>Paenibacillaceae</taxon>
        <taxon>Cohnella</taxon>
    </lineage>
</organism>
<accession>A0A3G3JVZ7</accession>
<sequence length="410" mass="45918">MFFSKPDSVQHLMIGISEGKITIEEQTTGLKDTKPITLSDIKYDSPALLEAAKSQFHLKKGEHWATGYQFTLSIIDSKPVITVVGIDSENRFSKIYYDAKSGTVIDALHKTPSGGGVFRYTGSINKALIYKSGFAVNGISAGKNPLIAWGDSNPSEFISGIKPFVLITYNNGNSWEFLKIKENIKAAWFNKQDELFFATDKEVWDYSLYKREHRAILSLESSIKSVDVSLNKSIVISTEQYIYESKNDGGSWNKTVIPSPLLSLNIADDGKLVALTEERKLLIKKGTSWERIKTPAIEGEPKYIIPVEDSLIANLSGSLWSIDINKERWTRIPSEEPISRLIKKATKTFAISSSGNPYQIVKEGDSISWKMVKLLKPDSEIISDLLVKDDYLFIASIPDFLWTKLQGVKK</sequence>
<dbReference type="InterPro" id="IPR036278">
    <property type="entry name" value="Sialidase_sf"/>
</dbReference>
<name>A0A3G3JVZ7_9BACL</name>
<protein>
    <recommendedName>
        <fullName evidence="3">Exo-alpha-sialidase</fullName>
    </recommendedName>
</protein>
<dbReference type="AlphaFoldDB" id="A0A3G3JVZ7"/>
<keyword evidence="2" id="KW-1185">Reference proteome</keyword>
<evidence type="ECO:0000313" key="1">
    <source>
        <dbReference type="EMBL" id="AYQ72423.1"/>
    </source>
</evidence>
<reference evidence="1 2" key="1">
    <citation type="submission" date="2018-10" db="EMBL/GenBank/DDBJ databases">
        <title>Genome Sequence of Cohnella sp.</title>
        <authorList>
            <person name="Srinivasan S."/>
            <person name="Kim M.K."/>
        </authorList>
    </citation>
    <scope>NUCLEOTIDE SEQUENCE [LARGE SCALE GENOMIC DNA]</scope>
    <source>
        <strain evidence="1 2">18JY8-7</strain>
    </source>
</reference>
<proteinExistence type="predicted"/>
<dbReference type="Proteomes" id="UP000269097">
    <property type="component" value="Chromosome"/>
</dbReference>